<keyword evidence="8 9" id="KW-1208">Phospholipid metabolism</keyword>
<keyword evidence="2 9" id="KW-0444">Lipid biosynthesis</keyword>
<evidence type="ECO:0000256" key="1">
    <source>
        <dbReference type="ARBA" id="ARBA00011009"/>
    </source>
</evidence>
<dbReference type="GO" id="GO:0008654">
    <property type="term" value="P:phospholipid biosynthetic process"/>
    <property type="evidence" value="ECO:0007669"/>
    <property type="project" value="UniProtKB-KW"/>
</dbReference>
<dbReference type="NCBIfam" id="NF000942">
    <property type="entry name" value="PRK00094.1-4"/>
    <property type="match status" value="1"/>
</dbReference>
<dbReference type="PIRSF" id="PIRSF000114">
    <property type="entry name" value="Glycerol-3-P_dh"/>
    <property type="match status" value="1"/>
</dbReference>
<feature type="binding site" evidence="9">
    <location>
        <position position="246"/>
    </location>
    <ligand>
        <name>sn-glycerol 3-phosphate</name>
        <dbReference type="ChEBI" id="CHEBI:57597"/>
    </ligand>
</feature>
<keyword evidence="4 9" id="KW-0560">Oxidoreductase</keyword>
<dbReference type="GO" id="GO:0046167">
    <property type="term" value="P:glycerol-3-phosphate biosynthetic process"/>
    <property type="evidence" value="ECO:0007669"/>
    <property type="project" value="UniProtKB-UniRule"/>
</dbReference>
<evidence type="ECO:0000256" key="14">
    <source>
        <dbReference type="RuleBase" id="RU000439"/>
    </source>
</evidence>
<feature type="binding site" evidence="9">
    <location>
        <position position="131"/>
    </location>
    <ligand>
        <name>NADPH</name>
        <dbReference type="ChEBI" id="CHEBI:57783"/>
    </ligand>
</feature>
<feature type="binding site" evidence="9">
    <location>
        <position position="245"/>
    </location>
    <ligand>
        <name>sn-glycerol 3-phosphate</name>
        <dbReference type="ChEBI" id="CHEBI:57597"/>
    </ligand>
</feature>
<feature type="binding site" evidence="9">
    <location>
        <position position="235"/>
    </location>
    <ligand>
        <name>sn-glycerol 3-phosphate</name>
        <dbReference type="ChEBI" id="CHEBI:57597"/>
    </ligand>
</feature>
<dbReference type="PANTHER" id="PTHR11728:SF1">
    <property type="entry name" value="GLYCEROL-3-PHOSPHATE DEHYDROGENASE [NAD(+)] 2, CHLOROPLASTIC"/>
    <property type="match status" value="1"/>
</dbReference>
<dbReference type="SUPFAM" id="SSF48179">
    <property type="entry name" value="6-phosphogluconate dehydrogenase C-terminal domain-like"/>
    <property type="match status" value="1"/>
</dbReference>
<feature type="binding site" evidence="12">
    <location>
        <begin position="7"/>
        <end position="12"/>
    </location>
    <ligand>
        <name>NAD(+)</name>
        <dbReference type="ChEBI" id="CHEBI:57540"/>
    </ligand>
</feature>
<feature type="binding site" evidence="9">
    <location>
        <position position="127"/>
    </location>
    <ligand>
        <name>sn-glycerol 3-phosphate</name>
        <dbReference type="ChEBI" id="CHEBI:57597"/>
    </ligand>
</feature>
<dbReference type="InterPro" id="IPR006109">
    <property type="entry name" value="G3P_DH_NAD-dep_C"/>
</dbReference>
<feature type="binding site" evidence="11">
    <location>
        <begin position="246"/>
        <end position="247"/>
    </location>
    <ligand>
        <name>substrate</name>
    </ligand>
</feature>
<evidence type="ECO:0000256" key="5">
    <source>
        <dbReference type="ARBA" id="ARBA00023027"/>
    </source>
</evidence>
<dbReference type="GO" id="GO:0005975">
    <property type="term" value="P:carbohydrate metabolic process"/>
    <property type="evidence" value="ECO:0007669"/>
    <property type="project" value="InterPro"/>
</dbReference>
<keyword evidence="5 9" id="KW-0520">NAD</keyword>
<feature type="binding site" evidence="9">
    <location>
        <position position="99"/>
    </location>
    <ligand>
        <name>sn-glycerol 3-phosphate</name>
        <dbReference type="ChEBI" id="CHEBI:57597"/>
    </ligand>
</feature>
<feature type="binding site" evidence="12">
    <location>
        <position position="131"/>
    </location>
    <ligand>
        <name>NAD(+)</name>
        <dbReference type="ChEBI" id="CHEBI:57540"/>
    </ligand>
</feature>
<keyword evidence="3 9" id="KW-0521">NADP</keyword>
<proteinExistence type="inferred from homology"/>
<evidence type="ECO:0000256" key="8">
    <source>
        <dbReference type="ARBA" id="ARBA00023264"/>
    </source>
</evidence>
<dbReference type="Pfam" id="PF07479">
    <property type="entry name" value="NAD_Gly3P_dh_C"/>
    <property type="match status" value="1"/>
</dbReference>
<feature type="binding site" evidence="9">
    <location>
        <position position="246"/>
    </location>
    <ligand>
        <name>NADPH</name>
        <dbReference type="ChEBI" id="CHEBI:57783"/>
    </ligand>
</feature>
<feature type="binding site" evidence="11">
    <location>
        <position position="99"/>
    </location>
    <ligand>
        <name>substrate</name>
    </ligand>
</feature>
<evidence type="ECO:0000259" key="16">
    <source>
        <dbReference type="Pfam" id="PF07479"/>
    </source>
</evidence>
<dbReference type="HAMAP" id="MF_00394">
    <property type="entry name" value="NAD_Glyc3P_dehydrog"/>
    <property type="match status" value="1"/>
</dbReference>
<dbReference type="InterPro" id="IPR011128">
    <property type="entry name" value="G3P_DH_NAD-dep_N"/>
</dbReference>
<gene>
    <name evidence="9" type="primary">gpsA</name>
    <name evidence="17" type="ORF">Wenmar_00476</name>
</gene>
<dbReference type="Gene3D" id="3.40.50.720">
    <property type="entry name" value="NAD(P)-binding Rossmann-like Domain"/>
    <property type="match status" value="1"/>
</dbReference>
<dbReference type="PRINTS" id="PR00077">
    <property type="entry name" value="GPDHDRGNASE"/>
</dbReference>
<dbReference type="Pfam" id="PF01210">
    <property type="entry name" value="NAD_Gly3P_dh_N"/>
    <property type="match status" value="1"/>
</dbReference>
<dbReference type="PANTHER" id="PTHR11728">
    <property type="entry name" value="GLYCEROL-3-PHOSPHATE DEHYDROGENASE"/>
    <property type="match status" value="1"/>
</dbReference>
<dbReference type="EMBL" id="AONG01000003">
    <property type="protein sequence ID" value="KIQ71098.1"/>
    <property type="molecule type" value="Genomic_DNA"/>
</dbReference>
<comment type="caution">
    <text evidence="9">Lacks conserved residue(s) required for the propagation of feature annotation.</text>
</comment>
<feature type="binding site" evidence="12">
    <location>
        <position position="246"/>
    </location>
    <ligand>
        <name>NAD(+)</name>
        <dbReference type="ChEBI" id="CHEBI:57540"/>
    </ligand>
</feature>
<dbReference type="RefSeq" id="WP_018304594.1">
    <property type="nucleotide sequence ID" value="NZ_KB902314.1"/>
</dbReference>
<feature type="binding site" evidence="9">
    <location>
        <position position="99"/>
    </location>
    <ligand>
        <name>NADPH</name>
        <dbReference type="ChEBI" id="CHEBI:57783"/>
    </ligand>
</feature>
<dbReference type="UniPathway" id="UPA00940"/>
<dbReference type="eggNOG" id="COG0240">
    <property type="taxonomic scope" value="Bacteria"/>
</dbReference>
<evidence type="ECO:0000256" key="9">
    <source>
        <dbReference type="HAMAP-Rule" id="MF_00394"/>
    </source>
</evidence>
<dbReference type="Gene3D" id="1.10.1040.10">
    <property type="entry name" value="N-(1-d-carboxylethyl)-l-norvaline Dehydrogenase, domain 2"/>
    <property type="match status" value="1"/>
</dbReference>
<evidence type="ECO:0000256" key="12">
    <source>
        <dbReference type="PIRSR" id="PIRSR000114-3"/>
    </source>
</evidence>
<dbReference type="InterPro" id="IPR006168">
    <property type="entry name" value="G3P_DH_NAD-dep"/>
</dbReference>
<keyword evidence="18" id="KW-1185">Reference proteome</keyword>
<feature type="binding site" evidence="9">
    <location>
        <position position="247"/>
    </location>
    <ligand>
        <name>sn-glycerol 3-phosphate</name>
        <dbReference type="ChEBI" id="CHEBI:57597"/>
    </ligand>
</feature>
<feature type="binding site" evidence="9">
    <location>
        <position position="11"/>
    </location>
    <ligand>
        <name>NADPH</name>
        <dbReference type="ChEBI" id="CHEBI:57783"/>
    </ligand>
</feature>
<feature type="domain" description="Glycerol-3-phosphate dehydrogenase NAD-dependent C-terminal" evidence="16">
    <location>
        <begin position="171"/>
        <end position="306"/>
    </location>
</feature>
<keyword evidence="9" id="KW-0963">Cytoplasm</keyword>
<sequence>MSITVAGGGAFGTALAIALSGLGPIDLFVRTEDAAEAIRRTGESPRLPGRPLPPSVVPTADAAALAADIVCLAIPAQKLRGFLSDHADHLGGALVACAKGIDLTTLNGPTASIAAVLPQATAAVLSGPSFADDIARGLPTALVLACADDDAGRRLQEALSTPVLRLYRTTDVTGVELGGALKNVVAIACGASIGAGFGDSARAALMTRGFAEMTRLAATMGARPETLAGLSGLGDLALTCTSDLSRNYRFGLALGRGETFAGDATVEGVATARAALRLAEEKGLDLPVTAVVARLVAGEITTGEALRALLDRPLKEE</sequence>
<feature type="domain" description="Glycerol-3-phosphate dehydrogenase NAD-dependent N-terminal" evidence="15">
    <location>
        <begin position="3"/>
        <end position="150"/>
    </location>
</feature>
<evidence type="ECO:0000256" key="3">
    <source>
        <dbReference type="ARBA" id="ARBA00022857"/>
    </source>
</evidence>
<dbReference type="STRING" id="1123501.Wenmar_00476"/>
<dbReference type="GO" id="GO:0046168">
    <property type="term" value="P:glycerol-3-phosphate catabolic process"/>
    <property type="evidence" value="ECO:0007669"/>
    <property type="project" value="InterPro"/>
</dbReference>
<feature type="binding site" evidence="9">
    <location>
        <position position="267"/>
    </location>
    <ligand>
        <name>NADPH</name>
        <dbReference type="ChEBI" id="CHEBI:57783"/>
    </ligand>
</feature>
<evidence type="ECO:0000256" key="2">
    <source>
        <dbReference type="ARBA" id="ARBA00022516"/>
    </source>
</evidence>
<comment type="catalytic activity">
    <reaction evidence="9">
        <text>sn-glycerol 3-phosphate + NAD(+) = dihydroxyacetone phosphate + NADH + H(+)</text>
        <dbReference type="Rhea" id="RHEA:11092"/>
        <dbReference type="ChEBI" id="CHEBI:15378"/>
        <dbReference type="ChEBI" id="CHEBI:57540"/>
        <dbReference type="ChEBI" id="CHEBI:57597"/>
        <dbReference type="ChEBI" id="CHEBI:57642"/>
        <dbReference type="ChEBI" id="CHEBI:57945"/>
        <dbReference type="EC" id="1.1.1.94"/>
    </reaction>
</comment>
<reference evidence="17 18" key="1">
    <citation type="submission" date="2013-01" db="EMBL/GenBank/DDBJ databases">
        <authorList>
            <person name="Fiebig A."/>
            <person name="Goeker M."/>
            <person name="Klenk H.-P.P."/>
        </authorList>
    </citation>
    <scope>NUCLEOTIDE SEQUENCE [LARGE SCALE GENOMIC DNA]</scope>
    <source>
        <strain evidence="17 18">DSM 24838</strain>
    </source>
</reference>
<dbReference type="EC" id="1.1.1.94" evidence="9"/>
<evidence type="ECO:0000313" key="18">
    <source>
        <dbReference type="Proteomes" id="UP000035100"/>
    </source>
</evidence>
<dbReference type="Proteomes" id="UP000035100">
    <property type="component" value="Unassembled WGS sequence"/>
</dbReference>
<feature type="active site" description="Proton acceptor" evidence="9 10">
    <location>
        <position position="182"/>
    </location>
</feature>
<evidence type="ECO:0000256" key="7">
    <source>
        <dbReference type="ARBA" id="ARBA00023209"/>
    </source>
</evidence>
<name>A0A0D0QJ83_9RHOB</name>
<protein>
    <recommendedName>
        <fullName evidence="9">Glycerol-3-phosphate dehydrogenase [NAD(P)+]</fullName>
        <ecNumber evidence="9">1.1.1.94</ecNumber>
    </recommendedName>
    <alternativeName>
        <fullName evidence="9">NAD(P)(+)-dependent glycerol-3-phosphate dehydrogenase</fullName>
    </alternativeName>
    <alternativeName>
        <fullName evidence="9">NAD(P)H-dependent dihydroxyacetone-phosphate reductase</fullName>
    </alternativeName>
</protein>
<comment type="caution">
    <text evidence="17">The sequence shown here is derived from an EMBL/GenBank/DDBJ whole genome shotgun (WGS) entry which is preliminary data.</text>
</comment>
<comment type="subcellular location">
    <subcellularLocation>
        <location evidence="9">Cytoplasm</location>
    </subcellularLocation>
</comment>
<keyword evidence="6 9" id="KW-0443">Lipid metabolism</keyword>
<comment type="similarity">
    <text evidence="1 9 13">Belongs to the NAD-dependent glycerol-3-phosphate dehydrogenase family.</text>
</comment>
<comment type="function">
    <text evidence="9">Catalyzes the reduction of the glycolytic intermediate dihydroxyacetone phosphate (DHAP) to sn-glycerol 3-phosphate (G3P), the key precursor for phospholipid synthesis.</text>
</comment>
<dbReference type="GO" id="GO:0141152">
    <property type="term" value="F:glycerol-3-phosphate dehydrogenase (NAD+) activity"/>
    <property type="evidence" value="ECO:0007669"/>
    <property type="project" value="RHEA"/>
</dbReference>
<feature type="binding site" evidence="9">
    <location>
        <position position="129"/>
    </location>
    <ligand>
        <name>sn-glycerol 3-phosphate</name>
        <dbReference type="ChEBI" id="CHEBI:57597"/>
    </ligand>
</feature>
<dbReference type="PROSITE" id="PS00957">
    <property type="entry name" value="NAD_G3PDH"/>
    <property type="match status" value="1"/>
</dbReference>
<dbReference type="PATRIC" id="fig|1123501.6.peg.536"/>
<keyword evidence="9" id="KW-0547">Nucleotide-binding</keyword>
<accession>A0A0D0QJ83</accession>
<dbReference type="GO" id="GO:0051287">
    <property type="term" value="F:NAD binding"/>
    <property type="evidence" value="ECO:0007669"/>
    <property type="project" value="InterPro"/>
</dbReference>
<dbReference type="AlphaFoldDB" id="A0A0D0QJ83"/>
<comment type="pathway">
    <text evidence="9">Membrane lipid metabolism; glycerophospholipid metabolism.</text>
</comment>
<comment type="catalytic activity">
    <reaction evidence="9 14">
        <text>sn-glycerol 3-phosphate + NADP(+) = dihydroxyacetone phosphate + NADPH + H(+)</text>
        <dbReference type="Rhea" id="RHEA:11096"/>
        <dbReference type="ChEBI" id="CHEBI:15378"/>
        <dbReference type="ChEBI" id="CHEBI:57597"/>
        <dbReference type="ChEBI" id="CHEBI:57642"/>
        <dbReference type="ChEBI" id="CHEBI:57783"/>
        <dbReference type="ChEBI" id="CHEBI:58349"/>
        <dbReference type="EC" id="1.1.1.94"/>
    </reaction>
</comment>
<feature type="binding site" evidence="9">
    <location>
        <position position="182"/>
    </location>
    <ligand>
        <name>sn-glycerol 3-phosphate</name>
        <dbReference type="ChEBI" id="CHEBI:57597"/>
    </ligand>
</feature>
<dbReference type="OrthoDB" id="9812273at2"/>
<dbReference type="InterPro" id="IPR008927">
    <property type="entry name" value="6-PGluconate_DH-like_C_sf"/>
</dbReference>
<evidence type="ECO:0000313" key="17">
    <source>
        <dbReference type="EMBL" id="KIQ71098.1"/>
    </source>
</evidence>
<dbReference type="FunFam" id="1.10.1040.10:FF:000001">
    <property type="entry name" value="Glycerol-3-phosphate dehydrogenase [NAD(P)+]"/>
    <property type="match status" value="1"/>
</dbReference>
<dbReference type="InterPro" id="IPR036291">
    <property type="entry name" value="NAD(P)-bd_dom_sf"/>
</dbReference>
<dbReference type="GO" id="GO:0141153">
    <property type="term" value="F:glycerol-3-phosphate dehydrogenase (NADP+) activity"/>
    <property type="evidence" value="ECO:0007669"/>
    <property type="project" value="RHEA"/>
</dbReference>
<dbReference type="InterPro" id="IPR013328">
    <property type="entry name" value="6PGD_dom2"/>
</dbReference>
<feature type="binding site" evidence="9">
    <location>
        <position position="30"/>
    </location>
    <ligand>
        <name>NADPH</name>
        <dbReference type="ChEBI" id="CHEBI:57783"/>
    </ligand>
</feature>
<evidence type="ECO:0000256" key="4">
    <source>
        <dbReference type="ARBA" id="ARBA00023002"/>
    </source>
</evidence>
<evidence type="ECO:0000256" key="6">
    <source>
        <dbReference type="ARBA" id="ARBA00023098"/>
    </source>
</evidence>
<evidence type="ECO:0000256" key="13">
    <source>
        <dbReference type="RuleBase" id="RU000437"/>
    </source>
</evidence>
<keyword evidence="7 9" id="KW-0594">Phospholipid biosynthesis</keyword>
<dbReference type="GO" id="GO:0005829">
    <property type="term" value="C:cytosol"/>
    <property type="evidence" value="ECO:0007669"/>
    <property type="project" value="TreeGrafter"/>
</dbReference>
<dbReference type="NCBIfam" id="NF000940">
    <property type="entry name" value="PRK00094.1-2"/>
    <property type="match status" value="1"/>
</dbReference>
<evidence type="ECO:0000259" key="15">
    <source>
        <dbReference type="Pfam" id="PF01210"/>
    </source>
</evidence>
<dbReference type="GO" id="GO:0006650">
    <property type="term" value="P:glycerophospholipid metabolic process"/>
    <property type="evidence" value="ECO:0007669"/>
    <property type="project" value="UniProtKB-UniRule"/>
</dbReference>
<organism evidence="17 18">
    <name type="scientific">Wenxinia marina DSM 24838</name>
    <dbReference type="NCBI Taxonomy" id="1123501"/>
    <lineage>
        <taxon>Bacteria</taxon>
        <taxon>Pseudomonadati</taxon>
        <taxon>Pseudomonadota</taxon>
        <taxon>Alphaproteobacteria</taxon>
        <taxon>Rhodobacterales</taxon>
        <taxon>Roseobacteraceae</taxon>
        <taxon>Wenxinia</taxon>
    </lineage>
</organism>
<dbReference type="SUPFAM" id="SSF51735">
    <property type="entry name" value="NAD(P)-binding Rossmann-fold domains"/>
    <property type="match status" value="1"/>
</dbReference>
<evidence type="ECO:0000256" key="11">
    <source>
        <dbReference type="PIRSR" id="PIRSR000114-2"/>
    </source>
</evidence>
<evidence type="ECO:0000256" key="10">
    <source>
        <dbReference type="PIRSR" id="PIRSR000114-1"/>
    </source>
</evidence>